<comment type="caution">
    <text evidence="5">The sequence shown here is derived from an EMBL/GenBank/DDBJ whole genome shotgun (WGS) entry which is preliminary data.</text>
</comment>
<evidence type="ECO:0000313" key="5">
    <source>
        <dbReference type="EMBL" id="MCZ8404875.1"/>
    </source>
</evidence>
<gene>
    <name evidence="5" type="ORF">O9570_25705</name>
</gene>
<dbReference type="PRINTS" id="PR00039">
    <property type="entry name" value="HTHLYSR"/>
</dbReference>
<dbReference type="InterPro" id="IPR036390">
    <property type="entry name" value="WH_DNA-bd_sf"/>
</dbReference>
<evidence type="ECO:0000313" key="6">
    <source>
        <dbReference type="Proteomes" id="UP001141992"/>
    </source>
</evidence>
<evidence type="ECO:0000256" key="3">
    <source>
        <dbReference type="ARBA" id="ARBA00023125"/>
    </source>
</evidence>
<dbReference type="InterPro" id="IPR050950">
    <property type="entry name" value="HTH-type_LysR_regulators"/>
</dbReference>
<dbReference type="EMBL" id="JAPZVI010000030">
    <property type="protein sequence ID" value="MCZ8404875.1"/>
    <property type="molecule type" value="Genomic_DNA"/>
</dbReference>
<dbReference type="Proteomes" id="UP001141992">
    <property type="component" value="Unassembled WGS sequence"/>
</dbReference>
<dbReference type="GO" id="GO:0005829">
    <property type="term" value="C:cytosol"/>
    <property type="evidence" value="ECO:0007669"/>
    <property type="project" value="TreeGrafter"/>
</dbReference>
<reference evidence="5" key="1">
    <citation type="submission" date="2022-12" db="EMBL/GenBank/DDBJ databases">
        <authorList>
            <person name="Voronina O.L."/>
            <person name="Kunda M.S."/>
            <person name="Ryzhova N."/>
            <person name="Aksenova E.I."/>
        </authorList>
    </citation>
    <scope>NUCLEOTIDE SEQUENCE</scope>
    <source>
        <strain evidence="5">SCCH136:Ach223948</strain>
    </source>
</reference>
<proteinExistence type="inferred from homology"/>
<dbReference type="GO" id="GO:0003700">
    <property type="term" value="F:DNA-binding transcription factor activity"/>
    <property type="evidence" value="ECO:0007669"/>
    <property type="project" value="InterPro"/>
</dbReference>
<evidence type="ECO:0000256" key="4">
    <source>
        <dbReference type="ARBA" id="ARBA00023163"/>
    </source>
</evidence>
<dbReference type="Gene3D" id="1.10.10.10">
    <property type="entry name" value="Winged helix-like DNA-binding domain superfamily/Winged helix DNA-binding domain"/>
    <property type="match status" value="1"/>
</dbReference>
<dbReference type="InterPro" id="IPR005119">
    <property type="entry name" value="LysR_subst-bd"/>
</dbReference>
<dbReference type="eggNOG" id="COG0583">
    <property type="taxonomic scope" value="Bacteria"/>
</dbReference>
<evidence type="ECO:0000256" key="2">
    <source>
        <dbReference type="ARBA" id="ARBA00023015"/>
    </source>
</evidence>
<dbReference type="Pfam" id="PF03466">
    <property type="entry name" value="LysR_substrate"/>
    <property type="match status" value="1"/>
</dbReference>
<evidence type="ECO:0000256" key="1">
    <source>
        <dbReference type="ARBA" id="ARBA00009437"/>
    </source>
</evidence>
<keyword evidence="2" id="KW-0805">Transcription regulation</keyword>
<dbReference type="SUPFAM" id="SSF46785">
    <property type="entry name" value="Winged helix' DNA-binding domain"/>
    <property type="match status" value="1"/>
</dbReference>
<organism evidence="5 6">
    <name type="scientific">Alcaligenes xylosoxydans xylosoxydans</name>
    <name type="common">Achromobacter xylosoxidans</name>
    <dbReference type="NCBI Taxonomy" id="85698"/>
    <lineage>
        <taxon>Bacteria</taxon>
        <taxon>Pseudomonadati</taxon>
        <taxon>Pseudomonadota</taxon>
        <taxon>Betaproteobacteria</taxon>
        <taxon>Burkholderiales</taxon>
        <taxon>Alcaligenaceae</taxon>
        <taxon>Achromobacter</taxon>
    </lineage>
</organism>
<dbReference type="GeneID" id="75276351"/>
<dbReference type="InterPro" id="IPR000847">
    <property type="entry name" value="LysR_HTH_N"/>
</dbReference>
<protein>
    <submittedName>
        <fullName evidence="5">LysR family transcriptional regulator</fullName>
    </submittedName>
</protein>
<name>A0A0D6HBK3_ALCXX</name>
<accession>A0A0D6HBK3</accession>
<keyword evidence="4" id="KW-0804">Transcription</keyword>
<dbReference type="SUPFAM" id="SSF53850">
    <property type="entry name" value="Periplasmic binding protein-like II"/>
    <property type="match status" value="1"/>
</dbReference>
<dbReference type="RefSeq" id="WP_006387460.1">
    <property type="nucleotide sequence ID" value="NZ_CP043820.1"/>
</dbReference>
<dbReference type="Pfam" id="PF00126">
    <property type="entry name" value="HTH_1"/>
    <property type="match status" value="1"/>
</dbReference>
<dbReference type="KEGG" id="axx:ERS451415_02377"/>
<dbReference type="InterPro" id="IPR036388">
    <property type="entry name" value="WH-like_DNA-bd_sf"/>
</dbReference>
<dbReference type="PROSITE" id="PS50931">
    <property type="entry name" value="HTH_LYSR"/>
    <property type="match status" value="1"/>
</dbReference>
<dbReference type="GO" id="GO:0003677">
    <property type="term" value="F:DNA binding"/>
    <property type="evidence" value="ECO:0007669"/>
    <property type="project" value="UniProtKB-KW"/>
</dbReference>
<keyword evidence="3" id="KW-0238">DNA-binding</keyword>
<dbReference type="Gene3D" id="3.40.190.10">
    <property type="entry name" value="Periplasmic binding protein-like II"/>
    <property type="match status" value="2"/>
</dbReference>
<sequence>MSTIRFLRTFLAVAHHGSFSEAAEQVALTQAAVSFQMRSLEAELGRELFDRSGRLAILNAAGRELLPEIKHLLDLYDRMRLPRTVPGELAGSVSVGSIVSCMGTLSKVVSGMKKSHPKLDVRILSGKASELAGKVEDGELDAAFLVEAGRKMASTRWTPLYEEPLVVIAPPSAAGRDARQVLAGNPFLRFDRTQRTGLQIDRLLRRLAVPLEEFLELNAIETLVELVRQEVGVTLLPLINGSNWSDSPQLRILPLPDDLGPAARAIGMLERREHARQGITTAICEACAAAFRARDAQEPAQVRL</sequence>
<dbReference type="PANTHER" id="PTHR30419">
    <property type="entry name" value="HTH-TYPE TRANSCRIPTIONAL REGULATOR YBHD"/>
    <property type="match status" value="1"/>
</dbReference>
<dbReference type="AlphaFoldDB" id="A0A0D6HBK3"/>
<comment type="similarity">
    <text evidence="1">Belongs to the LysR transcriptional regulatory family.</text>
</comment>